<dbReference type="GO" id="GO:0033819">
    <property type="term" value="F:lipoyl(octanoyl) transferase activity"/>
    <property type="evidence" value="ECO:0007669"/>
    <property type="project" value="UniProtKB-EC"/>
</dbReference>
<evidence type="ECO:0000259" key="9">
    <source>
        <dbReference type="PROSITE" id="PS51733"/>
    </source>
</evidence>
<comment type="catalytic activity">
    <reaction evidence="5">
        <text>octanoyl-[ACP] + L-lysyl-[protein] = N(6)-octanoyl-L-lysyl-[protein] + holo-[ACP] + H(+)</text>
        <dbReference type="Rhea" id="RHEA:17665"/>
        <dbReference type="Rhea" id="RHEA-COMP:9636"/>
        <dbReference type="Rhea" id="RHEA-COMP:9685"/>
        <dbReference type="Rhea" id="RHEA-COMP:9752"/>
        <dbReference type="Rhea" id="RHEA-COMP:9928"/>
        <dbReference type="ChEBI" id="CHEBI:15378"/>
        <dbReference type="ChEBI" id="CHEBI:29969"/>
        <dbReference type="ChEBI" id="CHEBI:64479"/>
        <dbReference type="ChEBI" id="CHEBI:78463"/>
        <dbReference type="ChEBI" id="CHEBI:78809"/>
        <dbReference type="EC" id="2.3.1.181"/>
    </reaction>
</comment>
<feature type="site" description="Lowers pKa of active site Cys" evidence="8">
    <location>
        <position position="249"/>
    </location>
</feature>
<evidence type="ECO:0000256" key="6">
    <source>
        <dbReference type="PIRSR" id="PIRSR016262-1"/>
    </source>
</evidence>
<comment type="pathway">
    <text evidence="1 5">Protein modification; protein lipoylation via endogenous pathway; protein N(6)-(lipoyl)lysine from octanoyl-[acyl-carrier-protein]: step 1/2.</text>
</comment>
<dbReference type="Proteomes" id="UP000000689">
    <property type="component" value="Chromosome 7"/>
</dbReference>
<dbReference type="EMBL" id="HE580273">
    <property type="protein sequence ID" value="CCD25990.2"/>
    <property type="molecule type" value="Genomic_DNA"/>
</dbReference>
<feature type="binding site" evidence="7">
    <location>
        <begin position="252"/>
        <end position="254"/>
    </location>
    <ligand>
        <name>substrate</name>
    </ligand>
</feature>
<evidence type="ECO:0000256" key="5">
    <source>
        <dbReference type="PIRNR" id="PIRNR016262"/>
    </source>
</evidence>
<accession>G0WDX9</accession>
<dbReference type="OMA" id="FEMCGLP"/>
<dbReference type="GO" id="GO:0016874">
    <property type="term" value="F:ligase activity"/>
    <property type="evidence" value="ECO:0007669"/>
    <property type="project" value="EnsemblFungi"/>
</dbReference>
<evidence type="ECO:0000313" key="10">
    <source>
        <dbReference type="EMBL" id="CCD25990.2"/>
    </source>
</evidence>
<gene>
    <name evidence="10" type="primary">NDAI0G02150</name>
    <name evidence="10" type="ordered locus">NDAI_0G02150</name>
</gene>
<evidence type="ECO:0000256" key="7">
    <source>
        <dbReference type="PIRSR" id="PIRSR016262-2"/>
    </source>
</evidence>
<evidence type="ECO:0000256" key="3">
    <source>
        <dbReference type="ARBA" id="ARBA00022679"/>
    </source>
</evidence>
<keyword evidence="4 5" id="KW-0012">Acyltransferase</keyword>
<keyword evidence="11" id="KW-1185">Reference proteome</keyword>
<comment type="function">
    <text evidence="5">Catalyzes the transfer of endogenously produced octanoic acid from octanoyl-acyl-carrier-protein onto the lipoyl domains of lipoate-dependent enzymes. Lipoyl-ACP can also act as a substrate although octanoyl-ACP is likely to be the physiological substrate.</text>
</comment>
<dbReference type="STRING" id="1071378.G0WDX9"/>
<proteinExistence type="inferred from homology"/>
<dbReference type="PIRSF" id="PIRSF016262">
    <property type="entry name" value="LPLase"/>
    <property type="match status" value="1"/>
</dbReference>
<keyword evidence="3 5" id="KW-0808">Transferase</keyword>
<dbReference type="OrthoDB" id="19908at2759"/>
<dbReference type="RefSeq" id="XP_003671233.2">
    <property type="nucleotide sequence ID" value="XM_003671185.2"/>
</dbReference>
<evidence type="ECO:0000256" key="2">
    <source>
        <dbReference type="ARBA" id="ARBA00007907"/>
    </source>
</evidence>
<feature type="active site" description="Acyl-thioester intermediate" evidence="6">
    <location>
        <position position="283"/>
    </location>
</feature>
<dbReference type="Pfam" id="PF21948">
    <property type="entry name" value="LplA-B_cat"/>
    <property type="match status" value="1"/>
</dbReference>
<dbReference type="NCBIfam" id="TIGR00214">
    <property type="entry name" value="lipB"/>
    <property type="match status" value="1"/>
</dbReference>
<dbReference type="InterPro" id="IPR020605">
    <property type="entry name" value="Octanoyltransferase_CS"/>
</dbReference>
<dbReference type="InterPro" id="IPR045864">
    <property type="entry name" value="aa-tRNA-synth_II/BPL/LPL"/>
</dbReference>
<organism evidence="10 11">
    <name type="scientific">Naumovozyma dairenensis (strain ATCC 10597 / BCRC 20456 / CBS 421 / NBRC 0211 / NRRL Y-12639)</name>
    <name type="common">Saccharomyces dairenensis</name>
    <dbReference type="NCBI Taxonomy" id="1071378"/>
    <lineage>
        <taxon>Eukaryota</taxon>
        <taxon>Fungi</taxon>
        <taxon>Dikarya</taxon>
        <taxon>Ascomycota</taxon>
        <taxon>Saccharomycotina</taxon>
        <taxon>Saccharomycetes</taxon>
        <taxon>Saccharomycetales</taxon>
        <taxon>Saccharomycetaceae</taxon>
        <taxon>Naumovozyma</taxon>
    </lineage>
</organism>
<protein>
    <recommendedName>
        <fullName evidence="5">Octanoyltransferase</fullName>
        <ecNumber evidence="5">2.3.1.181</ecNumber>
    </recommendedName>
</protein>
<dbReference type="GeneID" id="11497386"/>
<dbReference type="SUPFAM" id="SSF55681">
    <property type="entry name" value="Class II aaRS and biotin synthetases"/>
    <property type="match status" value="1"/>
</dbReference>
<feature type="domain" description="BPL/LPL catalytic" evidence="9">
    <location>
        <begin position="123"/>
        <end position="325"/>
    </location>
</feature>
<dbReference type="GO" id="GO:0009249">
    <property type="term" value="P:protein lipoylation"/>
    <property type="evidence" value="ECO:0007669"/>
    <property type="project" value="EnsemblFungi"/>
</dbReference>
<evidence type="ECO:0000313" key="11">
    <source>
        <dbReference type="Proteomes" id="UP000000689"/>
    </source>
</evidence>
<dbReference type="CDD" id="cd16444">
    <property type="entry name" value="LipB"/>
    <property type="match status" value="1"/>
</dbReference>
<dbReference type="InterPro" id="IPR004143">
    <property type="entry name" value="BPL_LPL_catalytic"/>
</dbReference>
<dbReference type="KEGG" id="ndi:NDAI_0G02150"/>
<dbReference type="InterPro" id="IPR000544">
    <property type="entry name" value="Octanoyltransferase"/>
</dbReference>
<feature type="binding site" evidence="7">
    <location>
        <begin position="265"/>
        <end position="267"/>
    </location>
    <ligand>
        <name>substrate</name>
    </ligand>
</feature>
<dbReference type="Gene3D" id="3.30.930.10">
    <property type="entry name" value="Bira Bifunctional Protein, Domain 2"/>
    <property type="match status" value="1"/>
</dbReference>
<evidence type="ECO:0000256" key="8">
    <source>
        <dbReference type="PIRSR" id="PIRSR016262-3"/>
    </source>
</evidence>
<reference evidence="10 11" key="1">
    <citation type="journal article" date="2011" name="Proc. Natl. Acad. Sci. U.S.A.">
        <title>Evolutionary erosion of yeast sex chromosomes by mating-type switching accidents.</title>
        <authorList>
            <person name="Gordon J.L."/>
            <person name="Armisen D."/>
            <person name="Proux-Wera E."/>
            <person name="Oheigeartaigh S.S."/>
            <person name="Byrne K.P."/>
            <person name="Wolfe K.H."/>
        </authorList>
    </citation>
    <scope>NUCLEOTIDE SEQUENCE [LARGE SCALE GENOMIC DNA]</scope>
    <source>
        <strain evidence="11">ATCC 10597 / BCRC 20456 / CBS 421 / NBRC 0211 / NRRL Y-12639</strain>
    </source>
</reference>
<comment type="similarity">
    <text evidence="2 5">Belongs to the LipB family.</text>
</comment>
<feature type="binding site" evidence="7">
    <location>
        <begin position="181"/>
        <end position="188"/>
    </location>
    <ligand>
        <name>substrate</name>
    </ligand>
</feature>
<dbReference type="HOGENOM" id="CLU_035168_0_1_1"/>
<evidence type="ECO:0000256" key="4">
    <source>
        <dbReference type="ARBA" id="ARBA00023315"/>
    </source>
</evidence>
<dbReference type="PANTHER" id="PTHR10993:SF7">
    <property type="entry name" value="LIPOYLTRANSFERASE 2, MITOCHONDRIAL-RELATED"/>
    <property type="match status" value="1"/>
</dbReference>
<dbReference type="UniPathway" id="UPA00538">
    <property type="reaction ID" value="UER00592"/>
</dbReference>
<dbReference type="AlphaFoldDB" id="G0WDX9"/>
<name>G0WDX9_NAUDC</name>
<dbReference type="EC" id="2.3.1.181" evidence="5"/>
<sequence length="336" mass="38063">MMNSSVIIPSGLFIRPLTSLVKRDISIFSTVQAENQDRNGNGDIATTYPIDSSARTIRHLQFIKKIPFTKGILIQEKIVRAQLDMKELQSKIKKRLNELHEEHGDSARINDNEKSIIDNILLMKPNPVVLTFEFEPTYTGGKRIKKTITQEQVDRFENFQPTTTTEDVVQPLKPKFVQVERGGQITYHGPGQMVAYIILDLKTFHKFPAKCLVSTIEKATMQTLYNVKDLHLRSQLTQNTGVWVDEDDKIASIGIHVRRSITSHGVAINVNPELLYMNSFEMCGLPNKRATSIEEQRVSSDSKIDVQDVAVEFVKSLAKLLGINKVERMQADDMPV</sequence>
<dbReference type="PROSITE" id="PS51733">
    <property type="entry name" value="BPL_LPL_CATALYTIC"/>
    <property type="match status" value="1"/>
</dbReference>
<dbReference type="PANTHER" id="PTHR10993">
    <property type="entry name" value="OCTANOYLTRANSFERASE"/>
    <property type="match status" value="1"/>
</dbReference>
<dbReference type="PROSITE" id="PS01313">
    <property type="entry name" value="LIPB"/>
    <property type="match status" value="1"/>
</dbReference>
<dbReference type="eggNOG" id="KOG0325">
    <property type="taxonomic scope" value="Eukaryota"/>
</dbReference>
<evidence type="ECO:0000256" key="1">
    <source>
        <dbReference type="ARBA" id="ARBA00004821"/>
    </source>
</evidence>